<keyword evidence="4 5" id="KW-0804">Transcription</keyword>
<dbReference type="InterPro" id="IPR050239">
    <property type="entry name" value="Sigma-70_RNA_pol_init_factors"/>
</dbReference>
<comment type="similarity">
    <text evidence="5">Belongs to the sigma-70 factor family.</text>
</comment>
<evidence type="ECO:0000313" key="9">
    <source>
        <dbReference type="Proteomes" id="UP001596380"/>
    </source>
</evidence>
<evidence type="ECO:0000256" key="3">
    <source>
        <dbReference type="ARBA" id="ARBA00023125"/>
    </source>
</evidence>
<keyword evidence="3 5" id="KW-0238">DNA-binding</keyword>
<dbReference type="InterPro" id="IPR000943">
    <property type="entry name" value="RNA_pol_sigma70"/>
</dbReference>
<dbReference type="InterPro" id="IPR036388">
    <property type="entry name" value="WH-like_DNA-bd_sf"/>
</dbReference>
<dbReference type="InterPro" id="IPR013324">
    <property type="entry name" value="RNA_pol_sigma_r3/r4-like"/>
</dbReference>
<dbReference type="EMBL" id="JBHSXS010000005">
    <property type="protein sequence ID" value="MFC6880337.1"/>
    <property type="molecule type" value="Genomic_DNA"/>
</dbReference>
<evidence type="ECO:0000313" key="8">
    <source>
        <dbReference type="EMBL" id="MFC6880337.1"/>
    </source>
</evidence>
<dbReference type="PANTHER" id="PTHR30603:SF60">
    <property type="entry name" value="RNA POLYMERASE SIGMA FACTOR RPOD"/>
    <property type="match status" value="1"/>
</dbReference>
<dbReference type="InterPro" id="IPR013325">
    <property type="entry name" value="RNA_pol_sigma_r2"/>
</dbReference>
<dbReference type="SUPFAM" id="SSF88659">
    <property type="entry name" value="Sigma3 and sigma4 domains of RNA polymerase sigma factors"/>
    <property type="match status" value="2"/>
</dbReference>
<accession>A0ABW2CEW8</accession>
<dbReference type="SUPFAM" id="SSF88946">
    <property type="entry name" value="Sigma2 domain of RNA polymerase sigma factors"/>
    <property type="match status" value="1"/>
</dbReference>
<evidence type="ECO:0000256" key="4">
    <source>
        <dbReference type="ARBA" id="ARBA00023163"/>
    </source>
</evidence>
<dbReference type="InterPro" id="IPR007627">
    <property type="entry name" value="RNA_pol_sigma70_r2"/>
</dbReference>
<dbReference type="InterPro" id="IPR007624">
    <property type="entry name" value="RNA_pol_sigma70_r3"/>
</dbReference>
<comment type="function">
    <text evidence="5">Sigma factors are initiation factors that promote the attachment of RNA polymerase to specific initiation sites and are then released.</text>
</comment>
<dbReference type="Gene3D" id="1.10.601.10">
    <property type="entry name" value="RNA Polymerase Primary Sigma Factor"/>
    <property type="match status" value="1"/>
</dbReference>
<dbReference type="CDD" id="cd06171">
    <property type="entry name" value="Sigma70_r4"/>
    <property type="match status" value="1"/>
</dbReference>
<organism evidence="8 9">
    <name type="scientific">Actinomadura yumaensis</name>
    <dbReference type="NCBI Taxonomy" id="111807"/>
    <lineage>
        <taxon>Bacteria</taxon>
        <taxon>Bacillati</taxon>
        <taxon>Actinomycetota</taxon>
        <taxon>Actinomycetes</taxon>
        <taxon>Streptosporangiales</taxon>
        <taxon>Thermomonosporaceae</taxon>
        <taxon>Actinomadura</taxon>
    </lineage>
</organism>
<evidence type="ECO:0000259" key="6">
    <source>
        <dbReference type="PROSITE" id="PS00715"/>
    </source>
</evidence>
<dbReference type="Pfam" id="PF04545">
    <property type="entry name" value="Sigma70_r4"/>
    <property type="match status" value="1"/>
</dbReference>
<dbReference type="Pfam" id="PF04542">
    <property type="entry name" value="Sigma70_r2"/>
    <property type="match status" value="1"/>
</dbReference>
<evidence type="ECO:0000256" key="5">
    <source>
        <dbReference type="RuleBase" id="RU362124"/>
    </source>
</evidence>
<reference evidence="9" key="1">
    <citation type="journal article" date="2019" name="Int. J. Syst. Evol. Microbiol.">
        <title>The Global Catalogue of Microorganisms (GCM) 10K type strain sequencing project: providing services to taxonomists for standard genome sequencing and annotation.</title>
        <authorList>
            <consortium name="The Broad Institute Genomics Platform"/>
            <consortium name="The Broad Institute Genome Sequencing Center for Infectious Disease"/>
            <person name="Wu L."/>
            <person name="Ma J."/>
        </authorList>
    </citation>
    <scope>NUCLEOTIDE SEQUENCE [LARGE SCALE GENOMIC DNA]</scope>
    <source>
        <strain evidence="9">JCM 3369</strain>
    </source>
</reference>
<dbReference type="PRINTS" id="PR00046">
    <property type="entry name" value="SIGMA70FCT"/>
</dbReference>
<evidence type="ECO:0000259" key="7">
    <source>
        <dbReference type="PROSITE" id="PS00716"/>
    </source>
</evidence>
<feature type="domain" description="RNA polymerase sigma-70" evidence="7">
    <location>
        <begin position="214"/>
        <end position="240"/>
    </location>
</feature>
<dbReference type="PANTHER" id="PTHR30603">
    <property type="entry name" value="RNA POLYMERASE SIGMA FACTOR RPO"/>
    <property type="match status" value="1"/>
</dbReference>
<proteinExistence type="inferred from homology"/>
<keyword evidence="1 5" id="KW-0805">Transcription regulation</keyword>
<feature type="domain" description="RNA polymerase sigma-70" evidence="6">
    <location>
        <begin position="46"/>
        <end position="59"/>
    </location>
</feature>
<dbReference type="InterPro" id="IPR014284">
    <property type="entry name" value="RNA_pol_sigma-70_dom"/>
</dbReference>
<evidence type="ECO:0000256" key="2">
    <source>
        <dbReference type="ARBA" id="ARBA00023082"/>
    </source>
</evidence>
<dbReference type="PIRSF" id="PIRSF000770">
    <property type="entry name" value="RNA_pol_sigma-SigE/K"/>
    <property type="match status" value="1"/>
</dbReference>
<dbReference type="Gene3D" id="1.10.10.10">
    <property type="entry name" value="Winged helix-like DNA-binding domain superfamily/Winged helix DNA-binding domain"/>
    <property type="match status" value="2"/>
</dbReference>
<protein>
    <recommendedName>
        <fullName evidence="5">RNA polymerase sigma factor</fullName>
    </recommendedName>
</protein>
<comment type="caution">
    <text evidence="8">The sequence shown here is derived from an EMBL/GenBank/DDBJ whole genome shotgun (WGS) entry which is preliminary data.</text>
</comment>
<name>A0ABW2CEW8_9ACTN</name>
<evidence type="ECO:0000256" key="1">
    <source>
        <dbReference type="ARBA" id="ARBA00023015"/>
    </source>
</evidence>
<dbReference type="Pfam" id="PF04539">
    <property type="entry name" value="Sigma70_r3"/>
    <property type="match status" value="1"/>
</dbReference>
<gene>
    <name evidence="8" type="ORF">ACFQKB_11240</name>
</gene>
<sequence length="254" mass="28159">MPATRDDLEAVARDGERARDHMIRANLRLVVSTAKKLPHRGLPLLDVIQEGNLGLIRAVEKFDYTKGYKFSTYATWWIRQAIGRGLAEKARTVRLPVHVVDQISRLARVERGLERAGLDVGAEDVAAAAGEPVERVLSLRAAARETLSLDTLVGEEGETRLGDLVADAAARRPAESLERRALAAELRARVDELPPREAMVVALRFGLSDGRQHTQQDIAERVGVTRDRVRRLQRNALAKLRAPEGRTPLLAWVP</sequence>
<dbReference type="Proteomes" id="UP001596380">
    <property type="component" value="Unassembled WGS sequence"/>
</dbReference>
<dbReference type="PROSITE" id="PS00715">
    <property type="entry name" value="SIGMA70_1"/>
    <property type="match status" value="1"/>
</dbReference>
<keyword evidence="2 5" id="KW-0731">Sigma factor</keyword>
<dbReference type="InterPro" id="IPR007630">
    <property type="entry name" value="RNA_pol_sigma70_r4"/>
</dbReference>
<dbReference type="NCBIfam" id="TIGR02937">
    <property type="entry name" value="sigma70-ECF"/>
    <property type="match status" value="1"/>
</dbReference>
<dbReference type="RefSeq" id="WP_378063246.1">
    <property type="nucleotide sequence ID" value="NZ_JBHSXS010000005.1"/>
</dbReference>
<dbReference type="PROSITE" id="PS00716">
    <property type="entry name" value="SIGMA70_2"/>
    <property type="match status" value="1"/>
</dbReference>
<keyword evidence="9" id="KW-1185">Reference proteome</keyword>